<dbReference type="SUPFAM" id="SSF53448">
    <property type="entry name" value="Nucleotide-diphospho-sugar transferases"/>
    <property type="match status" value="1"/>
</dbReference>
<evidence type="ECO:0000256" key="3">
    <source>
        <dbReference type="ARBA" id="ARBA00004837"/>
    </source>
</evidence>
<dbReference type="InterPro" id="IPR034683">
    <property type="entry name" value="IspD/TarI"/>
</dbReference>
<keyword evidence="8 13" id="KW-0414">Isoprene biosynthesis</keyword>
<evidence type="ECO:0000313" key="14">
    <source>
        <dbReference type="EMBL" id="ATZ72158.1"/>
    </source>
</evidence>
<comment type="catalytic activity">
    <reaction evidence="10">
        <text>D-ribitol 5-phosphate + CTP + H(+) = CDP-L-ribitol + diphosphate</text>
        <dbReference type="Rhea" id="RHEA:12456"/>
        <dbReference type="ChEBI" id="CHEBI:15378"/>
        <dbReference type="ChEBI" id="CHEBI:33019"/>
        <dbReference type="ChEBI" id="CHEBI:37563"/>
        <dbReference type="ChEBI" id="CHEBI:57608"/>
        <dbReference type="ChEBI" id="CHEBI:57695"/>
        <dbReference type="EC" id="2.7.7.40"/>
    </reaction>
</comment>
<dbReference type="FunFam" id="3.90.550.10:FF:000003">
    <property type="entry name" value="2-C-methyl-D-erythritol 4-phosphate cytidylyltransferase"/>
    <property type="match status" value="1"/>
</dbReference>
<dbReference type="CDD" id="cd02516">
    <property type="entry name" value="CDP-ME_synthetase"/>
    <property type="match status" value="1"/>
</dbReference>
<evidence type="ECO:0000256" key="12">
    <source>
        <dbReference type="ARBA" id="ARBA00061485"/>
    </source>
</evidence>
<comment type="function">
    <text evidence="11">Catalyzes the transfer of the cytidylyl group of CTP to D-ribitol 5-phosphate.</text>
</comment>
<proteinExistence type="inferred from homology"/>
<evidence type="ECO:0000256" key="1">
    <source>
        <dbReference type="ARBA" id="ARBA00001282"/>
    </source>
</evidence>
<reference evidence="15" key="2">
    <citation type="journal article" date="2023" name="Antibiotics">
        <title>Prevalence and Molecular Characterization of Methicillin-Resistant Staphylococci (MRS) and Mammaliicocci (MRM) in Dromedary Camels from Algeria: First Detection of SCCmec-mecC Hybrid in Methicillin-Resistant Mammaliicoccus lentus.</title>
        <authorList>
            <person name="Belhout C."/>
            <person name="Boyen F."/>
            <person name="Vereecke N."/>
            <person name="Theuns S."/>
            <person name="Taibi N."/>
            <person name="Stegger M."/>
            <person name="de la Fe-Rodriguez P.Y."/>
            <person name="Bouayad L."/>
            <person name="Elgroud R."/>
            <person name="Butaye P."/>
        </authorList>
    </citation>
    <scope>NUCLEOTIDE SEQUENCE</scope>
    <source>
        <strain evidence="15">7048</strain>
    </source>
</reference>
<dbReference type="GO" id="GO:0019288">
    <property type="term" value="P:isopentenyl diphosphate biosynthetic process, methylerythritol 4-phosphate pathway"/>
    <property type="evidence" value="ECO:0007669"/>
    <property type="project" value="UniProtKB-UniRule"/>
</dbReference>
<dbReference type="InterPro" id="IPR018294">
    <property type="entry name" value="ISPD_synthase_CS"/>
</dbReference>
<keyword evidence="5 13" id="KW-0808">Transferase</keyword>
<evidence type="ECO:0000256" key="9">
    <source>
        <dbReference type="ARBA" id="ARBA00023316"/>
    </source>
</evidence>
<feature type="site" description="Positions MEP for the nucleophilic attack" evidence="13">
    <location>
        <position position="150"/>
    </location>
</feature>
<dbReference type="EC" id="2.7.7.60" evidence="13"/>
<dbReference type="GO" id="GO:0019350">
    <property type="term" value="P:teichoic acid biosynthetic process"/>
    <property type="evidence" value="ECO:0007669"/>
    <property type="project" value="UniProtKB-KW"/>
</dbReference>
<dbReference type="Gene3D" id="3.90.550.10">
    <property type="entry name" value="Spore Coat Polysaccharide Biosynthesis Protein SpsA, Chain A"/>
    <property type="match status" value="1"/>
</dbReference>
<dbReference type="PANTHER" id="PTHR32125:SF4">
    <property type="entry name" value="2-C-METHYL-D-ERYTHRITOL 4-PHOSPHATE CYTIDYLYLTRANSFERASE, CHLOROPLASTIC"/>
    <property type="match status" value="1"/>
</dbReference>
<dbReference type="RefSeq" id="WP_103268658.1">
    <property type="nucleotide sequence ID" value="NZ_CABIVY010000001.1"/>
</dbReference>
<feature type="site" description="Transition state stabilizer" evidence="13">
    <location>
        <position position="22"/>
    </location>
</feature>
<feature type="site" description="Transition state stabilizer" evidence="13">
    <location>
        <position position="15"/>
    </location>
</feature>
<evidence type="ECO:0000256" key="2">
    <source>
        <dbReference type="ARBA" id="ARBA00004787"/>
    </source>
</evidence>
<evidence type="ECO:0000256" key="5">
    <source>
        <dbReference type="ARBA" id="ARBA00022679"/>
    </source>
</evidence>
<keyword evidence="9" id="KW-0961">Cell wall biogenesis/degradation</keyword>
<comment type="similarity">
    <text evidence="12">Belongs to the IspD/TarI cytidylyltransferase family. TarI subfamily.</text>
</comment>
<dbReference type="EMBL" id="MG557993">
    <property type="protein sequence ID" value="ATZ72158.1"/>
    <property type="molecule type" value="Genomic_DNA"/>
</dbReference>
<dbReference type="GO" id="GO:0071555">
    <property type="term" value="P:cell wall organization"/>
    <property type="evidence" value="ECO:0007669"/>
    <property type="project" value="UniProtKB-KW"/>
</dbReference>
<dbReference type="GO" id="GO:0047349">
    <property type="term" value="F:D-ribitol-5-phosphate cytidylyltransferase activity"/>
    <property type="evidence" value="ECO:0007669"/>
    <property type="project" value="UniProtKB-EC"/>
</dbReference>
<name>A0A2H4UFY5_MAMLE</name>
<dbReference type="GO" id="GO:0050518">
    <property type="term" value="F:2-C-methyl-D-erythritol 4-phosphate cytidylyltransferase activity"/>
    <property type="evidence" value="ECO:0007669"/>
    <property type="project" value="UniProtKB-UniRule"/>
</dbReference>
<evidence type="ECO:0000256" key="8">
    <source>
        <dbReference type="ARBA" id="ARBA00023229"/>
    </source>
</evidence>
<keyword evidence="7" id="KW-0777">Teichoic acid biosynthesis</keyword>
<reference evidence="14" key="1">
    <citation type="submission" date="2017-11" db="EMBL/GenBank/DDBJ databases">
        <title>Characterization of MphC-encoding regions from staphylococci of animal origin.</title>
        <authorList>
            <person name="Papagiannitsis C.C."/>
            <person name="Petinaki E."/>
        </authorList>
    </citation>
    <scope>NUCLEOTIDE SEQUENCE</scope>
    <source>
        <strain evidence="14">Sle-091lar</strain>
    </source>
</reference>
<dbReference type="AlphaFoldDB" id="A0A2H4UFY5"/>
<comment type="similarity">
    <text evidence="4 13">Belongs to the IspD/TarI cytidylyltransferase family. IspD subfamily.</text>
</comment>
<dbReference type="Proteomes" id="UP001223261">
    <property type="component" value="Chromosome"/>
</dbReference>
<evidence type="ECO:0000256" key="6">
    <source>
        <dbReference type="ARBA" id="ARBA00022695"/>
    </source>
</evidence>
<keyword evidence="6 13" id="KW-0548">Nucleotidyltransferase</keyword>
<dbReference type="HAMAP" id="MF_00108">
    <property type="entry name" value="IspD"/>
    <property type="match status" value="1"/>
</dbReference>
<sequence>MGFTVIIPAAGQGKRMGKDINKLFLKIKGETIIRRTVSVFENMKSCEQIFIAAHPEEVNIMEKHLKDFQKVAGIIPGGKERQHSIYEVLKVLVNTEVVIVHDGARPFVTEEKVEQLYEDTLEHGAVILAVQAKDTIKKVINGIVEETYQRETVWQVQTPQSFKREIILKAYQLADSESFVGTDDASLVERAGFKVHVLSGDYDNIKITTTEDLVIAESIIERRGIHDV</sequence>
<organism evidence="14">
    <name type="scientific">Mammaliicoccus lentus</name>
    <name type="common">Staphylococcus lentus</name>
    <dbReference type="NCBI Taxonomy" id="42858"/>
    <lineage>
        <taxon>Bacteria</taxon>
        <taxon>Bacillati</taxon>
        <taxon>Bacillota</taxon>
        <taxon>Bacilli</taxon>
        <taxon>Bacillales</taxon>
        <taxon>Staphylococcaceae</taxon>
        <taxon>Mammaliicoccus</taxon>
    </lineage>
</organism>
<dbReference type="InterPro" id="IPR050088">
    <property type="entry name" value="IspD/TarI_cytidylyltransf_bact"/>
</dbReference>
<comment type="pathway">
    <text evidence="2 13">Isoprenoid biosynthesis; isopentenyl diphosphate biosynthesis via DXP pathway; isopentenyl diphosphate from 1-deoxy-D-xylulose 5-phosphate: step 2/6.</text>
</comment>
<evidence type="ECO:0000256" key="13">
    <source>
        <dbReference type="HAMAP-Rule" id="MF_00108"/>
    </source>
</evidence>
<dbReference type="PROSITE" id="PS01295">
    <property type="entry name" value="ISPD"/>
    <property type="match status" value="1"/>
</dbReference>
<dbReference type="Pfam" id="PF01128">
    <property type="entry name" value="IspD"/>
    <property type="match status" value="1"/>
</dbReference>
<dbReference type="EMBL" id="CP118848">
    <property type="protein sequence ID" value="WHI60281.1"/>
    <property type="molecule type" value="Genomic_DNA"/>
</dbReference>
<protein>
    <recommendedName>
        <fullName evidence="13">2-C-methyl-D-erythritol 4-phosphate cytidylyltransferase</fullName>
        <ecNumber evidence="13">2.7.7.60</ecNumber>
    </recommendedName>
    <alternativeName>
        <fullName evidence="13">4-diphosphocytidyl-2C-methyl-D-erythritol synthase</fullName>
    </alternativeName>
    <alternativeName>
        <fullName evidence="13">MEP cytidylyltransferase</fullName>
        <shortName evidence="13">MCT</shortName>
    </alternativeName>
</protein>
<accession>A0A2H4UFY5</accession>
<comment type="catalytic activity">
    <reaction evidence="1 13">
        <text>2-C-methyl-D-erythritol 4-phosphate + CTP + H(+) = 4-CDP-2-C-methyl-D-erythritol + diphosphate</text>
        <dbReference type="Rhea" id="RHEA:13429"/>
        <dbReference type="ChEBI" id="CHEBI:15378"/>
        <dbReference type="ChEBI" id="CHEBI:33019"/>
        <dbReference type="ChEBI" id="CHEBI:37563"/>
        <dbReference type="ChEBI" id="CHEBI:57823"/>
        <dbReference type="ChEBI" id="CHEBI:58262"/>
        <dbReference type="EC" id="2.7.7.60"/>
    </reaction>
</comment>
<feature type="site" description="Positions MEP for the nucleophilic attack" evidence="13">
    <location>
        <position position="206"/>
    </location>
</feature>
<evidence type="ECO:0000256" key="4">
    <source>
        <dbReference type="ARBA" id="ARBA00009789"/>
    </source>
</evidence>
<evidence type="ECO:0000256" key="11">
    <source>
        <dbReference type="ARBA" id="ARBA00056549"/>
    </source>
</evidence>
<dbReference type="InterPro" id="IPR001228">
    <property type="entry name" value="IspD"/>
</dbReference>
<dbReference type="InterPro" id="IPR029044">
    <property type="entry name" value="Nucleotide-diphossugar_trans"/>
</dbReference>
<evidence type="ECO:0000313" key="15">
    <source>
        <dbReference type="EMBL" id="WHI60281.1"/>
    </source>
</evidence>
<comment type="function">
    <text evidence="13">Catalyzes the formation of 4-diphosphocytidyl-2-C-methyl-D-erythritol from CTP and 2-C-methyl-D-erythritol 4-phosphate (MEP).</text>
</comment>
<evidence type="ECO:0000256" key="7">
    <source>
        <dbReference type="ARBA" id="ARBA00022944"/>
    </source>
</evidence>
<dbReference type="PANTHER" id="PTHR32125">
    <property type="entry name" value="2-C-METHYL-D-ERYTHRITOL 4-PHOSPHATE CYTIDYLYLTRANSFERASE, CHLOROPLASTIC"/>
    <property type="match status" value="1"/>
</dbReference>
<evidence type="ECO:0000256" key="10">
    <source>
        <dbReference type="ARBA" id="ARBA00049484"/>
    </source>
</evidence>
<gene>
    <name evidence="13 15" type="primary">ispD</name>
    <name evidence="15" type="ORF">PYH69_01245</name>
</gene>
<dbReference type="NCBIfam" id="TIGR00453">
    <property type="entry name" value="ispD"/>
    <property type="match status" value="1"/>
</dbReference>
<comment type="pathway">
    <text evidence="3">Cell wall biogenesis; poly(ribitol phosphate) teichoic acid biosynthesis.</text>
</comment>
<dbReference type="UniPathway" id="UPA00056">
    <property type="reaction ID" value="UER00093"/>
</dbReference>